<protein>
    <recommendedName>
        <fullName evidence="1">DUF5675 domain-containing protein</fullName>
    </recommendedName>
</protein>
<dbReference type="RefSeq" id="WP_147748676.1">
    <property type="nucleotide sequence ID" value="NZ_SAXZ01000014.1"/>
</dbReference>
<evidence type="ECO:0000259" key="1">
    <source>
        <dbReference type="Pfam" id="PF18925"/>
    </source>
</evidence>
<sequence length="168" mass="18971">MFNIIIERKKGYAGIQKKGRAKIEGSTIGILKVYETEGKAYPSGDEKSLFDCFTLENEGASTDTAGQDKRIMPREYNIEWSTTSVCIPKKYKGQGLLLSCDSIMPSFRRRRILIHIGNYPQDTEGCILLGLKDNNNGTIGQSTDAVLQFYNFVKERGVENFRLIVKEM</sequence>
<dbReference type="InterPro" id="IPR043732">
    <property type="entry name" value="DUF5675"/>
</dbReference>
<evidence type="ECO:0000313" key="3">
    <source>
        <dbReference type="Proteomes" id="UP000322659"/>
    </source>
</evidence>
<comment type="caution">
    <text evidence="2">The sequence shown here is derived from an EMBL/GenBank/DDBJ whole genome shotgun (WGS) entry which is preliminary data.</text>
</comment>
<evidence type="ECO:0000313" key="2">
    <source>
        <dbReference type="EMBL" id="TXJ31161.1"/>
    </source>
</evidence>
<name>A0ABY3K6L0_9SPIR</name>
<dbReference type="EMBL" id="SAXZ01000014">
    <property type="protein sequence ID" value="TXJ31161.1"/>
    <property type="molecule type" value="Genomic_DNA"/>
</dbReference>
<reference evidence="2 3" key="1">
    <citation type="journal article" date="1992" name="Lakartidningen">
        <title>[Penicillin V and not amoxicillin is the first choice preparation in acute otitis].</title>
        <authorList>
            <person name="Kamme C."/>
            <person name="Lundgren K."/>
            <person name="Prellner K."/>
        </authorList>
    </citation>
    <scope>NUCLEOTIDE SEQUENCE [LARGE SCALE GENOMIC DNA]</scope>
    <source>
        <strain evidence="2 3">PC5099IV</strain>
    </source>
</reference>
<dbReference type="Pfam" id="PF18925">
    <property type="entry name" value="DUF5675"/>
    <property type="match status" value="1"/>
</dbReference>
<keyword evidence="3" id="KW-1185">Reference proteome</keyword>
<gene>
    <name evidence="2" type="ORF">EPJ71_10530</name>
</gene>
<organism evidence="2 3">
    <name type="scientific">Brachyspira aalborgi</name>
    <dbReference type="NCBI Taxonomy" id="29522"/>
    <lineage>
        <taxon>Bacteria</taxon>
        <taxon>Pseudomonadati</taxon>
        <taxon>Spirochaetota</taxon>
        <taxon>Spirochaetia</taxon>
        <taxon>Brachyspirales</taxon>
        <taxon>Brachyspiraceae</taxon>
        <taxon>Brachyspira</taxon>
    </lineage>
</organism>
<dbReference type="Proteomes" id="UP000322659">
    <property type="component" value="Unassembled WGS sequence"/>
</dbReference>
<proteinExistence type="predicted"/>
<accession>A0ABY3K6L0</accession>
<feature type="domain" description="DUF5675" evidence="1">
    <location>
        <begin position="22"/>
        <end position="154"/>
    </location>
</feature>